<comment type="caution">
    <text evidence="1">The sequence shown here is derived from an EMBL/GenBank/DDBJ whole genome shotgun (WGS) entry which is preliminary data.</text>
</comment>
<dbReference type="EMBL" id="BRPK01000010">
    <property type="protein sequence ID" value="GLB41408.1"/>
    <property type="molecule type" value="Genomic_DNA"/>
</dbReference>
<protein>
    <submittedName>
        <fullName evidence="1">Uncharacterized protein</fullName>
    </submittedName>
</protein>
<name>A0A9P3UQ76_LYOSH</name>
<reference evidence="1" key="1">
    <citation type="submission" date="2022-07" db="EMBL/GenBank/DDBJ databases">
        <title>The genome of Lyophyllum shimeji provides insight into the initial evolution of ectomycorrhizal fungal genome.</title>
        <authorList>
            <person name="Kobayashi Y."/>
            <person name="Shibata T."/>
            <person name="Hirakawa H."/>
            <person name="Shigenobu S."/>
            <person name="Nishiyama T."/>
            <person name="Yamada A."/>
            <person name="Hasebe M."/>
            <person name="Kawaguchi M."/>
        </authorList>
    </citation>
    <scope>NUCLEOTIDE SEQUENCE</scope>
    <source>
        <strain evidence="1">AT787</strain>
    </source>
</reference>
<evidence type="ECO:0000313" key="1">
    <source>
        <dbReference type="EMBL" id="GLB41408.1"/>
    </source>
</evidence>
<proteinExistence type="predicted"/>
<dbReference type="AlphaFoldDB" id="A0A9P3UQ76"/>
<gene>
    <name evidence="1" type="ORF">LshimejAT787_1000080</name>
</gene>
<sequence>MSAEDVLDVGESWESTVMGCGARGLTWCEVLRAKDRSSYCQRIAGRGCAAHRCRKGCALEWHVACIYGMKFSC</sequence>
<accession>A0A9P3UQ76</accession>
<keyword evidence="2" id="KW-1185">Reference proteome</keyword>
<dbReference type="Proteomes" id="UP001063166">
    <property type="component" value="Unassembled WGS sequence"/>
</dbReference>
<evidence type="ECO:0000313" key="2">
    <source>
        <dbReference type="Proteomes" id="UP001063166"/>
    </source>
</evidence>
<organism evidence="1 2">
    <name type="scientific">Lyophyllum shimeji</name>
    <name type="common">Hon-shimeji</name>
    <name type="synonym">Tricholoma shimeji</name>
    <dbReference type="NCBI Taxonomy" id="47721"/>
    <lineage>
        <taxon>Eukaryota</taxon>
        <taxon>Fungi</taxon>
        <taxon>Dikarya</taxon>
        <taxon>Basidiomycota</taxon>
        <taxon>Agaricomycotina</taxon>
        <taxon>Agaricomycetes</taxon>
        <taxon>Agaricomycetidae</taxon>
        <taxon>Agaricales</taxon>
        <taxon>Tricholomatineae</taxon>
        <taxon>Lyophyllaceae</taxon>
        <taxon>Lyophyllum</taxon>
    </lineage>
</organism>